<evidence type="ECO:0000313" key="11">
    <source>
        <dbReference type="EMBL" id="QHS93366.1"/>
    </source>
</evidence>
<dbReference type="Pfam" id="PF00752">
    <property type="entry name" value="XPG_N"/>
    <property type="match status" value="1"/>
</dbReference>
<evidence type="ECO:0000256" key="2">
    <source>
        <dbReference type="ARBA" id="ARBA00022722"/>
    </source>
</evidence>
<feature type="domain" description="XPG N-terminal" evidence="10">
    <location>
        <begin position="1"/>
        <end position="101"/>
    </location>
</feature>
<dbReference type="GO" id="GO:0017108">
    <property type="term" value="F:5'-flap endonuclease activity"/>
    <property type="evidence" value="ECO:0007669"/>
    <property type="project" value="TreeGrafter"/>
</dbReference>
<dbReference type="InterPro" id="IPR006084">
    <property type="entry name" value="XPG/Rad2"/>
</dbReference>
<keyword evidence="2" id="KW-0540">Nuclease</keyword>
<dbReference type="AlphaFoldDB" id="A0A6C0BMF0"/>
<name>A0A6C0BMF0_9ZZZZ</name>
<dbReference type="EMBL" id="MN739203">
    <property type="protein sequence ID" value="QHS93366.1"/>
    <property type="molecule type" value="Genomic_DNA"/>
</dbReference>
<dbReference type="SMART" id="SM00484">
    <property type="entry name" value="XPGI"/>
    <property type="match status" value="1"/>
</dbReference>
<dbReference type="InterPro" id="IPR006085">
    <property type="entry name" value="XPG_DNA_repair_N"/>
</dbReference>
<evidence type="ECO:0000256" key="4">
    <source>
        <dbReference type="ARBA" id="ARBA00022759"/>
    </source>
</evidence>
<dbReference type="InterPro" id="IPR029060">
    <property type="entry name" value="PIN-like_dom_sf"/>
</dbReference>
<evidence type="ECO:0008006" key="12">
    <source>
        <dbReference type="Google" id="ProtNLM"/>
    </source>
</evidence>
<dbReference type="GO" id="GO:0003677">
    <property type="term" value="F:DNA binding"/>
    <property type="evidence" value="ECO:0007669"/>
    <property type="project" value="InterPro"/>
</dbReference>
<evidence type="ECO:0000256" key="5">
    <source>
        <dbReference type="ARBA" id="ARBA00022801"/>
    </source>
</evidence>
<evidence type="ECO:0000256" key="3">
    <source>
        <dbReference type="ARBA" id="ARBA00022723"/>
    </source>
</evidence>
<sequence length="418" mass="47157">MGVPSLGKVLKECPDAWEEVPDEKLAEKFSGKTFLFDAPAMMHRFVNKCDTIVNNEHLACFLHLRDRMRKCGIECAFMFDGKQTMAKHDEVVRRVESKQRSMAKAQQKVTSYQKELNELQEKIQQSPPEFVQKPASSPKEQVEQVAKVEQEAKPELDFAAMARLSTLKGLLVEQTKRAERRVRGSYYTDLKEIFRREGIPFMTANYEAEQAGAWLVKHGLADVIVSDDYDCLVCGAPFFFQHFHSSKRAQRLIHLEPLMQHLGFTEHSQFVDYCILSGTDFPGRLPGIGPVNAQRLIKKHGSIEALLASADGKRFQSADGAKPTAHRVAQRMFLDDAFPLSSVEIPASATAFSAIRDRFEAQLEQPVNKSPVKRIVRLSNPDVAKLKPRARPQGSPERTCDSGLQPKTPHKKSRLINI</sequence>
<dbReference type="PRINTS" id="PR00853">
    <property type="entry name" value="XPGRADSUPER"/>
</dbReference>
<feature type="compositionally biased region" description="Basic residues" evidence="8">
    <location>
        <begin position="408"/>
        <end position="418"/>
    </location>
</feature>
<keyword evidence="4" id="KW-0255">Endonuclease</keyword>
<evidence type="ECO:0000256" key="6">
    <source>
        <dbReference type="ARBA" id="ARBA00022842"/>
    </source>
</evidence>
<dbReference type="Gene3D" id="3.40.50.1010">
    <property type="entry name" value="5'-nuclease"/>
    <property type="match status" value="1"/>
</dbReference>
<dbReference type="SUPFAM" id="SSF88723">
    <property type="entry name" value="PIN domain-like"/>
    <property type="match status" value="1"/>
</dbReference>
<feature type="region of interest" description="Disordered" evidence="8">
    <location>
        <begin position="385"/>
        <end position="418"/>
    </location>
</feature>
<keyword evidence="6" id="KW-0460">Magnesium</keyword>
<dbReference type="SMART" id="SM00485">
    <property type="entry name" value="XPGN"/>
    <property type="match status" value="1"/>
</dbReference>
<reference evidence="11" key="1">
    <citation type="journal article" date="2020" name="Nature">
        <title>Giant virus diversity and host interactions through global metagenomics.</title>
        <authorList>
            <person name="Schulz F."/>
            <person name="Roux S."/>
            <person name="Paez-Espino D."/>
            <person name="Jungbluth S."/>
            <person name="Walsh D.A."/>
            <person name="Denef V.J."/>
            <person name="McMahon K.D."/>
            <person name="Konstantinidis K.T."/>
            <person name="Eloe-Fadrosh E.A."/>
            <person name="Kyrpides N.C."/>
            <person name="Woyke T."/>
        </authorList>
    </citation>
    <scope>NUCLEOTIDE SEQUENCE</scope>
    <source>
        <strain evidence="11">GVMAG-M-3300017989-17</strain>
    </source>
</reference>
<dbReference type="Pfam" id="PF00867">
    <property type="entry name" value="XPG_I"/>
    <property type="match status" value="1"/>
</dbReference>
<dbReference type="InterPro" id="IPR036279">
    <property type="entry name" value="5-3_exonuclease_C_sf"/>
</dbReference>
<keyword evidence="7" id="KW-0175">Coiled coil</keyword>
<comment type="cofactor">
    <cofactor evidence="1">
        <name>Mg(2+)</name>
        <dbReference type="ChEBI" id="CHEBI:18420"/>
    </cofactor>
</comment>
<dbReference type="PANTHER" id="PTHR11081:SF9">
    <property type="entry name" value="FLAP ENDONUCLEASE 1"/>
    <property type="match status" value="1"/>
</dbReference>
<dbReference type="InterPro" id="IPR006086">
    <property type="entry name" value="XPG-I_dom"/>
</dbReference>
<evidence type="ECO:0000256" key="7">
    <source>
        <dbReference type="SAM" id="Coils"/>
    </source>
</evidence>
<evidence type="ECO:0000256" key="8">
    <source>
        <dbReference type="SAM" id="MobiDB-lite"/>
    </source>
</evidence>
<dbReference type="SMART" id="SM00279">
    <property type="entry name" value="HhH2"/>
    <property type="match status" value="1"/>
</dbReference>
<protein>
    <recommendedName>
        <fullName evidence="12">XPG-I domain-containing protein</fullName>
    </recommendedName>
</protein>
<keyword evidence="3" id="KW-0479">Metal-binding</keyword>
<keyword evidence="5" id="KW-0378">Hydrolase</keyword>
<organism evidence="11">
    <name type="scientific">viral metagenome</name>
    <dbReference type="NCBI Taxonomy" id="1070528"/>
    <lineage>
        <taxon>unclassified sequences</taxon>
        <taxon>metagenomes</taxon>
        <taxon>organismal metagenomes</taxon>
    </lineage>
</organism>
<dbReference type="InterPro" id="IPR008918">
    <property type="entry name" value="HhH2"/>
</dbReference>
<evidence type="ECO:0000256" key="1">
    <source>
        <dbReference type="ARBA" id="ARBA00001946"/>
    </source>
</evidence>
<accession>A0A6C0BMF0</accession>
<feature type="domain" description="XPG-I" evidence="9">
    <location>
        <begin position="195"/>
        <end position="264"/>
    </location>
</feature>
<proteinExistence type="predicted"/>
<dbReference type="GO" id="GO:0046872">
    <property type="term" value="F:metal ion binding"/>
    <property type="evidence" value="ECO:0007669"/>
    <property type="project" value="UniProtKB-KW"/>
</dbReference>
<dbReference type="SUPFAM" id="SSF47807">
    <property type="entry name" value="5' to 3' exonuclease, C-terminal subdomain"/>
    <property type="match status" value="1"/>
</dbReference>
<feature type="coiled-coil region" evidence="7">
    <location>
        <begin position="88"/>
        <end position="122"/>
    </location>
</feature>
<dbReference type="Gene3D" id="1.10.150.20">
    <property type="entry name" value="5' to 3' exonuclease, C-terminal subdomain"/>
    <property type="match status" value="1"/>
</dbReference>
<evidence type="ECO:0000259" key="10">
    <source>
        <dbReference type="SMART" id="SM00485"/>
    </source>
</evidence>
<dbReference type="PANTHER" id="PTHR11081">
    <property type="entry name" value="FLAP ENDONUCLEASE FAMILY MEMBER"/>
    <property type="match status" value="1"/>
</dbReference>
<evidence type="ECO:0000259" key="9">
    <source>
        <dbReference type="SMART" id="SM00484"/>
    </source>
</evidence>